<keyword evidence="2" id="KW-1133">Transmembrane helix</keyword>
<dbReference type="EMBL" id="JAINDJ010000005">
    <property type="protein sequence ID" value="KAG9446682.1"/>
    <property type="molecule type" value="Genomic_DNA"/>
</dbReference>
<evidence type="ECO:0000313" key="5">
    <source>
        <dbReference type="Proteomes" id="UP000825729"/>
    </source>
</evidence>
<sequence length="148" mass="17146">MTISEFAPLYFPMPRIAFWAYMSWGWLLALTYFPVQANAWERDGGTSASCLAERVERGSLSAPLMPWKKFKEDDKCWYHLVGVVEHQGAMRGGHYVAYVRETRGCRLDNEIQAVQLMQWGGEVHKKKREKFPPLASLLERTESQRPVH</sequence>
<comment type="caution">
    <text evidence="4">The sequence shown here is derived from an EMBL/GenBank/DDBJ whole genome shotgun (WGS) entry which is preliminary data.</text>
</comment>
<accession>A0AAV7EGH4</accession>
<proteinExistence type="inferred from homology"/>
<feature type="domain" description="Peptidase C19 ubiquitin carboxyl-terminal hydrolase" evidence="3">
    <location>
        <begin position="71"/>
        <end position="103"/>
    </location>
</feature>
<dbReference type="InterPro" id="IPR018200">
    <property type="entry name" value="USP_CS"/>
</dbReference>
<dbReference type="Gene3D" id="3.90.70.10">
    <property type="entry name" value="Cysteine proteinases"/>
    <property type="match status" value="1"/>
</dbReference>
<name>A0AAV7EGH4_ARIFI</name>
<keyword evidence="5" id="KW-1185">Reference proteome</keyword>
<dbReference type="Pfam" id="PF00443">
    <property type="entry name" value="UCH"/>
    <property type="match status" value="1"/>
</dbReference>
<comment type="similarity">
    <text evidence="1">Belongs to the peptidase C19 family.</text>
</comment>
<dbReference type="GO" id="GO:0004843">
    <property type="term" value="F:cysteine-type deubiquitinase activity"/>
    <property type="evidence" value="ECO:0007669"/>
    <property type="project" value="InterPro"/>
</dbReference>
<dbReference type="InterPro" id="IPR001394">
    <property type="entry name" value="Peptidase_C19_UCH"/>
</dbReference>
<evidence type="ECO:0000259" key="3">
    <source>
        <dbReference type="Pfam" id="PF00443"/>
    </source>
</evidence>
<dbReference type="SUPFAM" id="SSF54001">
    <property type="entry name" value="Cysteine proteinases"/>
    <property type="match status" value="1"/>
</dbReference>
<gene>
    <name evidence="4" type="ORF">H6P81_012810</name>
</gene>
<evidence type="ECO:0000256" key="1">
    <source>
        <dbReference type="ARBA" id="ARBA00009085"/>
    </source>
</evidence>
<dbReference type="PROSITE" id="PS00973">
    <property type="entry name" value="USP_2"/>
    <property type="match status" value="1"/>
</dbReference>
<dbReference type="InterPro" id="IPR038765">
    <property type="entry name" value="Papain-like_cys_pep_sf"/>
</dbReference>
<keyword evidence="2" id="KW-0472">Membrane</keyword>
<organism evidence="4 5">
    <name type="scientific">Aristolochia fimbriata</name>
    <name type="common">White veined hardy Dutchman's pipe vine</name>
    <dbReference type="NCBI Taxonomy" id="158543"/>
    <lineage>
        <taxon>Eukaryota</taxon>
        <taxon>Viridiplantae</taxon>
        <taxon>Streptophyta</taxon>
        <taxon>Embryophyta</taxon>
        <taxon>Tracheophyta</taxon>
        <taxon>Spermatophyta</taxon>
        <taxon>Magnoliopsida</taxon>
        <taxon>Magnoliidae</taxon>
        <taxon>Piperales</taxon>
        <taxon>Aristolochiaceae</taxon>
        <taxon>Aristolochia</taxon>
    </lineage>
</organism>
<protein>
    <recommendedName>
        <fullName evidence="3">Peptidase C19 ubiquitin carboxyl-terminal hydrolase domain-containing protein</fullName>
    </recommendedName>
</protein>
<reference evidence="4 5" key="1">
    <citation type="submission" date="2021-07" db="EMBL/GenBank/DDBJ databases">
        <title>The Aristolochia fimbriata genome: insights into angiosperm evolution, floral development and chemical biosynthesis.</title>
        <authorList>
            <person name="Jiao Y."/>
        </authorList>
    </citation>
    <scope>NUCLEOTIDE SEQUENCE [LARGE SCALE GENOMIC DNA]</scope>
    <source>
        <strain evidence="4">IBCAS-2021</strain>
        <tissue evidence="4">Leaf</tissue>
    </source>
</reference>
<dbReference type="GO" id="GO:0016579">
    <property type="term" value="P:protein deubiquitination"/>
    <property type="evidence" value="ECO:0007669"/>
    <property type="project" value="InterPro"/>
</dbReference>
<feature type="transmembrane region" description="Helical" evidence="2">
    <location>
        <begin position="16"/>
        <end position="35"/>
    </location>
</feature>
<dbReference type="AlphaFoldDB" id="A0AAV7EGH4"/>
<evidence type="ECO:0000313" key="4">
    <source>
        <dbReference type="EMBL" id="KAG9446682.1"/>
    </source>
</evidence>
<dbReference type="Proteomes" id="UP000825729">
    <property type="component" value="Unassembled WGS sequence"/>
</dbReference>
<keyword evidence="2" id="KW-0812">Transmembrane</keyword>
<evidence type="ECO:0000256" key="2">
    <source>
        <dbReference type="SAM" id="Phobius"/>
    </source>
</evidence>